<dbReference type="Gramene" id="Pp3c4_26980V3.2">
    <property type="protein sequence ID" value="Pp3c4_26980V3.2"/>
    <property type="gene ID" value="Pp3c4_26980"/>
</dbReference>
<dbReference type="Pfam" id="PF00638">
    <property type="entry name" value="Ran_BP1"/>
    <property type="match status" value="1"/>
</dbReference>
<evidence type="ECO:0000256" key="2">
    <source>
        <dbReference type="ARBA" id="ARBA00022816"/>
    </source>
</evidence>
<dbReference type="GO" id="GO:0051028">
    <property type="term" value="P:mRNA transport"/>
    <property type="evidence" value="ECO:0007669"/>
    <property type="project" value="UniProtKB-KW"/>
</dbReference>
<keyword evidence="3" id="KW-0811">Translocation</keyword>
<dbReference type="EMBL" id="ABEU02000004">
    <property type="protein sequence ID" value="PNR55896.1"/>
    <property type="molecule type" value="Genomic_DNA"/>
</dbReference>
<dbReference type="Gramene" id="Pp3c4_26980V3.1">
    <property type="protein sequence ID" value="Pp3c4_26980V3.1"/>
    <property type="gene ID" value="Pp3c4_26980"/>
</dbReference>
<proteinExistence type="predicted"/>
<comment type="subcellular location">
    <subcellularLocation>
        <location evidence="1">Nucleus</location>
        <location evidence="1">Nuclear pore complex</location>
    </subcellularLocation>
</comment>
<keyword evidence="4" id="KW-0539">Nucleus</keyword>
<feature type="region of interest" description="Disordered" evidence="5">
    <location>
        <begin position="171"/>
        <end position="213"/>
    </location>
</feature>
<dbReference type="GO" id="GO:0015031">
    <property type="term" value="P:protein transport"/>
    <property type="evidence" value="ECO:0007669"/>
    <property type="project" value="UniProtKB-KW"/>
</dbReference>
<dbReference type="FunFam" id="2.30.29.30:FF:000715">
    <property type="entry name" value="Predicted protein"/>
    <property type="match status" value="1"/>
</dbReference>
<dbReference type="InterPro" id="IPR045256">
    <property type="entry name" value="RanBP1_RanBD"/>
</dbReference>
<dbReference type="InterPro" id="IPR045255">
    <property type="entry name" value="RanBP1-like"/>
</dbReference>
<reference evidence="8" key="3">
    <citation type="submission" date="2020-12" db="UniProtKB">
        <authorList>
            <consortium name="EnsemblPlants"/>
        </authorList>
    </citation>
    <scope>IDENTIFICATION</scope>
</reference>
<dbReference type="PANTHER" id="PTHR23138">
    <property type="entry name" value="RAN BINDING PROTEIN"/>
    <property type="match status" value="1"/>
</dbReference>
<dbReference type="PANTHER" id="PTHR23138:SF87">
    <property type="entry name" value="E3 SUMO-PROTEIN LIGASE RANBP2"/>
    <property type="match status" value="1"/>
</dbReference>
<dbReference type="Proteomes" id="UP000006727">
    <property type="component" value="Chromosome 4"/>
</dbReference>
<keyword evidence="2" id="KW-0509">mRNA transport</keyword>
<dbReference type="SMART" id="SM00160">
    <property type="entry name" value="RanBD"/>
    <property type="match status" value="1"/>
</dbReference>
<name>A0A2K1KQ67_PHYPA</name>
<dbReference type="AlphaFoldDB" id="A0A2K1KQ67"/>
<evidence type="ECO:0000256" key="1">
    <source>
        <dbReference type="ARBA" id="ARBA00004567"/>
    </source>
</evidence>
<dbReference type="GO" id="GO:0005737">
    <property type="term" value="C:cytoplasm"/>
    <property type="evidence" value="ECO:0000318"/>
    <property type="project" value="GO_Central"/>
</dbReference>
<evidence type="ECO:0000313" key="7">
    <source>
        <dbReference type="EMBL" id="PNR55896.1"/>
    </source>
</evidence>
<dbReference type="SUPFAM" id="SSF50729">
    <property type="entry name" value="PH domain-like"/>
    <property type="match status" value="1"/>
</dbReference>
<feature type="domain" description="RanBD1" evidence="6">
    <location>
        <begin position="40"/>
        <end position="175"/>
    </location>
</feature>
<dbReference type="OrthoDB" id="2357150at2759"/>
<dbReference type="InterPro" id="IPR011993">
    <property type="entry name" value="PH-like_dom_sf"/>
</dbReference>
<dbReference type="PROSITE" id="PS50196">
    <property type="entry name" value="RANBD1"/>
    <property type="match status" value="1"/>
</dbReference>
<feature type="compositionally biased region" description="Acidic residues" evidence="5">
    <location>
        <begin position="180"/>
        <end position="189"/>
    </location>
</feature>
<dbReference type="OMA" id="FCIRFAK"/>
<dbReference type="EnsemblPlants" id="Pp3c4_26980V3.2">
    <property type="protein sequence ID" value="Pp3c4_26980V3.2"/>
    <property type="gene ID" value="Pp3c4_26980"/>
</dbReference>
<dbReference type="GO" id="GO:0005643">
    <property type="term" value="C:nuclear pore"/>
    <property type="evidence" value="ECO:0000318"/>
    <property type="project" value="GO_Central"/>
</dbReference>
<accession>A0A2K1KQ67</accession>
<evidence type="ECO:0000313" key="8">
    <source>
        <dbReference type="EnsemblPlants" id="Pp3c4_26980V3.1"/>
    </source>
</evidence>
<evidence type="ECO:0000259" key="6">
    <source>
        <dbReference type="PROSITE" id="PS50196"/>
    </source>
</evidence>
<keyword evidence="4" id="KW-0653">Protein transport</keyword>
<keyword evidence="2" id="KW-0813">Transport</keyword>
<evidence type="ECO:0000256" key="5">
    <source>
        <dbReference type="SAM" id="MobiDB-lite"/>
    </source>
</evidence>
<feature type="region of interest" description="Disordered" evidence="5">
    <location>
        <begin position="1"/>
        <end position="40"/>
    </location>
</feature>
<keyword evidence="9" id="KW-1185">Reference proteome</keyword>
<feature type="compositionally biased region" description="Basic and acidic residues" evidence="5">
    <location>
        <begin position="190"/>
        <end position="213"/>
    </location>
</feature>
<dbReference type="GeneID" id="112281320"/>
<dbReference type="EnsemblPlants" id="Pp3c4_26980V3.1">
    <property type="protein sequence ID" value="Pp3c4_26980V3.1"/>
    <property type="gene ID" value="Pp3c4_26980"/>
</dbReference>
<dbReference type="GO" id="GO:0006913">
    <property type="term" value="P:nucleocytoplasmic transport"/>
    <property type="evidence" value="ECO:0007669"/>
    <property type="project" value="InterPro"/>
</dbReference>
<sequence length="213" mass="23631">MAGDDEKDVREVEEATSSGATAEGSDEVSKAGEEEDTGAQIAPIVTLQEVAVITGEENEDVLIDMKAKLYRFDKEGTQWKERGVGQVKILEHKTTGKVRLLMRQNRTLKICANHMVSSSTQLQEHAGSDKTWVWHARDYSDGELKEELFCMRFGSVESAQKFKDVYEAAQEKASSKTEEKDEEADEAADLLDKLKVGSKAEKADAPEEAKTEN</sequence>
<dbReference type="Gene3D" id="2.30.29.30">
    <property type="entry name" value="Pleckstrin-homology domain (PH domain)/Phosphotyrosine-binding domain (PTB)"/>
    <property type="match status" value="1"/>
</dbReference>
<dbReference type="InterPro" id="IPR000156">
    <property type="entry name" value="Ran_bind_dom"/>
</dbReference>
<dbReference type="RefSeq" id="XP_024373466.1">
    <property type="nucleotide sequence ID" value="XM_024517698.2"/>
</dbReference>
<keyword evidence="4" id="KW-0906">Nuclear pore complex</keyword>
<evidence type="ECO:0000313" key="9">
    <source>
        <dbReference type="Proteomes" id="UP000006727"/>
    </source>
</evidence>
<reference evidence="7 9" key="2">
    <citation type="journal article" date="2018" name="Plant J.">
        <title>The Physcomitrella patens chromosome-scale assembly reveals moss genome structure and evolution.</title>
        <authorList>
            <person name="Lang D."/>
            <person name="Ullrich K.K."/>
            <person name="Murat F."/>
            <person name="Fuchs J."/>
            <person name="Jenkins J."/>
            <person name="Haas F.B."/>
            <person name="Piednoel M."/>
            <person name="Gundlach H."/>
            <person name="Van Bel M."/>
            <person name="Meyberg R."/>
            <person name="Vives C."/>
            <person name="Morata J."/>
            <person name="Symeonidi A."/>
            <person name="Hiss M."/>
            <person name="Muchero W."/>
            <person name="Kamisugi Y."/>
            <person name="Saleh O."/>
            <person name="Blanc G."/>
            <person name="Decker E.L."/>
            <person name="van Gessel N."/>
            <person name="Grimwood J."/>
            <person name="Hayes R.D."/>
            <person name="Graham S.W."/>
            <person name="Gunter L.E."/>
            <person name="McDaniel S.F."/>
            <person name="Hoernstein S.N.W."/>
            <person name="Larsson A."/>
            <person name="Li F.W."/>
            <person name="Perroud P.F."/>
            <person name="Phillips J."/>
            <person name="Ranjan P."/>
            <person name="Rokshar D.S."/>
            <person name="Rothfels C.J."/>
            <person name="Schneider L."/>
            <person name="Shu S."/>
            <person name="Stevenson D.W."/>
            <person name="Thummler F."/>
            <person name="Tillich M."/>
            <person name="Villarreal Aguilar J.C."/>
            <person name="Widiez T."/>
            <person name="Wong G.K."/>
            <person name="Wymore A."/>
            <person name="Zhang Y."/>
            <person name="Zimmer A.D."/>
            <person name="Quatrano R.S."/>
            <person name="Mayer K.F.X."/>
            <person name="Goodstein D."/>
            <person name="Casacuberta J.M."/>
            <person name="Vandepoele K."/>
            <person name="Reski R."/>
            <person name="Cuming A.C."/>
            <person name="Tuskan G.A."/>
            <person name="Maumus F."/>
            <person name="Salse J."/>
            <person name="Schmutz J."/>
            <person name="Rensing S.A."/>
        </authorList>
    </citation>
    <scope>NUCLEOTIDE SEQUENCE [LARGE SCALE GENOMIC DNA]</scope>
    <source>
        <strain evidence="8 9">cv. Gransden 2004</strain>
    </source>
</reference>
<evidence type="ECO:0000256" key="4">
    <source>
        <dbReference type="ARBA" id="ARBA00023132"/>
    </source>
</evidence>
<dbReference type="STRING" id="3218.A0A2K1KQ67"/>
<gene>
    <name evidence="8" type="primary">LOC112281320</name>
    <name evidence="7" type="ORF">PHYPA_006793</name>
</gene>
<protein>
    <recommendedName>
        <fullName evidence="6">RanBD1 domain-containing protein</fullName>
    </recommendedName>
</protein>
<organism evidence="7">
    <name type="scientific">Physcomitrium patens</name>
    <name type="common">Spreading-leaved earth moss</name>
    <name type="synonym">Physcomitrella patens</name>
    <dbReference type="NCBI Taxonomy" id="3218"/>
    <lineage>
        <taxon>Eukaryota</taxon>
        <taxon>Viridiplantae</taxon>
        <taxon>Streptophyta</taxon>
        <taxon>Embryophyta</taxon>
        <taxon>Bryophyta</taxon>
        <taxon>Bryophytina</taxon>
        <taxon>Bryopsida</taxon>
        <taxon>Funariidae</taxon>
        <taxon>Funariales</taxon>
        <taxon>Funariaceae</taxon>
        <taxon>Physcomitrium</taxon>
    </lineage>
</organism>
<evidence type="ECO:0000256" key="3">
    <source>
        <dbReference type="ARBA" id="ARBA00023010"/>
    </source>
</evidence>
<dbReference type="CDD" id="cd13179">
    <property type="entry name" value="RanBD_RanBP1"/>
    <property type="match status" value="1"/>
</dbReference>
<reference evidence="7 9" key="1">
    <citation type="journal article" date="2008" name="Science">
        <title>The Physcomitrella genome reveals evolutionary insights into the conquest of land by plants.</title>
        <authorList>
            <person name="Rensing S."/>
            <person name="Lang D."/>
            <person name="Zimmer A."/>
            <person name="Terry A."/>
            <person name="Salamov A."/>
            <person name="Shapiro H."/>
            <person name="Nishiyama T."/>
            <person name="Perroud P.-F."/>
            <person name="Lindquist E."/>
            <person name="Kamisugi Y."/>
            <person name="Tanahashi T."/>
            <person name="Sakakibara K."/>
            <person name="Fujita T."/>
            <person name="Oishi K."/>
            <person name="Shin-I T."/>
            <person name="Kuroki Y."/>
            <person name="Toyoda A."/>
            <person name="Suzuki Y."/>
            <person name="Hashimoto A."/>
            <person name="Yamaguchi K."/>
            <person name="Sugano A."/>
            <person name="Kohara Y."/>
            <person name="Fujiyama A."/>
            <person name="Anterola A."/>
            <person name="Aoki S."/>
            <person name="Ashton N."/>
            <person name="Barbazuk W.B."/>
            <person name="Barker E."/>
            <person name="Bennetzen J."/>
            <person name="Bezanilla M."/>
            <person name="Blankenship R."/>
            <person name="Cho S.H."/>
            <person name="Dutcher S."/>
            <person name="Estelle M."/>
            <person name="Fawcett J.A."/>
            <person name="Gundlach H."/>
            <person name="Hanada K."/>
            <person name="Heyl A."/>
            <person name="Hicks K.A."/>
            <person name="Hugh J."/>
            <person name="Lohr M."/>
            <person name="Mayer K."/>
            <person name="Melkozernov A."/>
            <person name="Murata T."/>
            <person name="Nelson D."/>
            <person name="Pils B."/>
            <person name="Prigge M."/>
            <person name="Reiss B."/>
            <person name="Renner T."/>
            <person name="Rombauts S."/>
            <person name="Rushton P."/>
            <person name="Sanderfoot A."/>
            <person name="Schween G."/>
            <person name="Shiu S.-H."/>
            <person name="Stueber K."/>
            <person name="Theodoulou F.L."/>
            <person name="Tu H."/>
            <person name="Van de Peer Y."/>
            <person name="Verrier P.J."/>
            <person name="Waters E."/>
            <person name="Wood A."/>
            <person name="Yang L."/>
            <person name="Cove D."/>
            <person name="Cuming A."/>
            <person name="Hasebe M."/>
            <person name="Lucas S."/>
            <person name="Mishler D.B."/>
            <person name="Reski R."/>
            <person name="Grigoriev I."/>
            <person name="Quatrano R.S."/>
            <person name="Boore J.L."/>
        </authorList>
    </citation>
    <scope>NUCLEOTIDE SEQUENCE [LARGE SCALE GENOMIC DNA]</scope>
    <source>
        <strain evidence="8 9">cv. Gransden 2004</strain>
    </source>
</reference>
<dbReference type="PaxDb" id="3218-PP1S115_20V6.1"/>